<evidence type="ECO:0000313" key="3">
    <source>
        <dbReference type="Proteomes" id="UP000242502"/>
    </source>
</evidence>
<dbReference type="PANTHER" id="PTHR43031:SF1">
    <property type="entry name" value="PYRIDINE NUCLEOTIDE-DISULPHIDE OXIDOREDUCTASE"/>
    <property type="match status" value="1"/>
</dbReference>
<name>A0A1D2QST0_9GAMM</name>
<dbReference type="EMBL" id="MDLC01000006">
    <property type="protein sequence ID" value="ODS24645.1"/>
    <property type="molecule type" value="Genomic_DNA"/>
</dbReference>
<dbReference type="Pfam" id="PF00581">
    <property type="entry name" value="Rhodanese"/>
    <property type="match status" value="1"/>
</dbReference>
<dbReference type="Proteomes" id="UP000242502">
    <property type="component" value="Unassembled WGS sequence"/>
</dbReference>
<organism evidence="2 3">
    <name type="scientific">Candidatus Endobugula sertula</name>
    <name type="common">Bugula neritina bacterial symbiont</name>
    <dbReference type="NCBI Taxonomy" id="62101"/>
    <lineage>
        <taxon>Bacteria</taxon>
        <taxon>Pseudomonadati</taxon>
        <taxon>Pseudomonadota</taxon>
        <taxon>Gammaproteobacteria</taxon>
        <taxon>Cellvibrionales</taxon>
        <taxon>Cellvibrionaceae</taxon>
        <taxon>Candidatus Endobugula</taxon>
    </lineage>
</organism>
<gene>
    <name evidence="2" type="ORF">AB835_02650</name>
</gene>
<dbReference type="Gene3D" id="3.40.250.10">
    <property type="entry name" value="Rhodanese-like domain"/>
    <property type="match status" value="1"/>
</dbReference>
<evidence type="ECO:0000259" key="1">
    <source>
        <dbReference type="PROSITE" id="PS50206"/>
    </source>
</evidence>
<dbReference type="AlphaFoldDB" id="A0A1D2QST0"/>
<protein>
    <recommendedName>
        <fullName evidence="1">Rhodanese domain-containing protein</fullName>
    </recommendedName>
</protein>
<proteinExistence type="predicted"/>
<dbReference type="InterPro" id="IPR001763">
    <property type="entry name" value="Rhodanese-like_dom"/>
</dbReference>
<dbReference type="SMART" id="SM00450">
    <property type="entry name" value="RHOD"/>
    <property type="match status" value="1"/>
</dbReference>
<dbReference type="STRING" id="62101.AB835_02650"/>
<dbReference type="InterPro" id="IPR050229">
    <property type="entry name" value="GlpE_sulfurtransferase"/>
</dbReference>
<dbReference type="SUPFAM" id="SSF52821">
    <property type="entry name" value="Rhodanese/Cell cycle control phosphatase"/>
    <property type="match status" value="1"/>
</dbReference>
<dbReference type="PANTHER" id="PTHR43031">
    <property type="entry name" value="FAD-DEPENDENT OXIDOREDUCTASE"/>
    <property type="match status" value="1"/>
</dbReference>
<accession>A0A1D2QST0</accession>
<evidence type="ECO:0000313" key="2">
    <source>
        <dbReference type="EMBL" id="ODS24645.1"/>
    </source>
</evidence>
<sequence>MKTINIDKLHTLFLDNPESIIDIREKEAFSKEHIPGSKNIPYRLLKTRLNEIPKEENIYVICEKGGLSIGATTLLSLNGVSACCVSPGGVIHWKEKGFPISAS</sequence>
<reference evidence="2 3" key="1">
    <citation type="journal article" date="2016" name="Appl. Environ. Microbiol.">
        <title>Lack of Overt Genome Reduction in the Bryostatin-Producing Bryozoan Symbiont "Candidatus Endobugula sertula".</title>
        <authorList>
            <person name="Miller I.J."/>
            <person name="Vanee N."/>
            <person name="Fong S.S."/>
            <person name="Lim-Fong G.E."/>
            <person name="Kwan J.C."/>
        </authorList>
    </citation>
    <scope>NUCLEOTIDE SEQUENCE [LARGE SCALE GENOMIC DNA]</scope>
    <source>
        <strain evidence="2">AB1-4</strain>
    </source>
</reference>
<feature type="domain" description="Rhodanese" evidence="1">
    <location>
        <begin position="14"/>
        <end position="102"/>
    </location>
</feature>
<comment type="caution">
    <text evidence="2">The sequence shown here is derived from an EMBL/GenBank/DDBJ whole genome shotgun (WGS) entry which is preliminary data.</text>
</comment>
<dbReference type="CDD" id="cd00158">
    <property type="entry name" value="RHOD"/>
    <property type="match status" value="1"/>
</dbReference>
<dbReference type="PROSITE" id="PS50206">
    <property type="entry name" value="RHODANESE_3"/>
    <property type="match status" value="1"/>
</dbReference>
<dbReference type="InterPro" id="IPR036873">
    <property type="entry name" value="Rhodanese-like_dom_sf"/>
</dbReference>